<name>A0AA48M547_9BACL</name>
<sequence length="184" mass="20701">MRTVEVVAYDDRWPELFREEAAKIREALGGAVRDIHHIGSTSVPGMAAKPIIDILVEVDRIENVDARSSRMESLGYEARGENGIPGRRYFCKGGDKRTHHVHVFQQGSGEVIRLLAFREYLTAHPAEAAAYRGLKLRLAERCSADVAAYVAGKDAFVKELQQRALSWWSTRRDSEKYGSDQKRG</sequence>
<dbReference type="Pfam" id="PF04229">
    <property type="entry name" value="GrpB"/>
    <property type="match status" value="1"/>
</dbReference>
<organism evidence="1 2">
    <name type="scientific">Brevibacillus aydinogluensis</name>
    <dbReference type="NCBI Taxonomy" id="927786"/>
    <lineage>
        <taxon>Bacteria</taxon>
        <taxon>Bacillati</taxon>
        <taxon>Bacillota</taxon>
        <taxon>Bacilli</taxon>
        <taxon>Bacillales</taxon>
        <taxon>Paenibacillaceae</taxon>
        <taxon>Brevibacillus</taxon>
    </lineage>
</organism>
<accession>A0AA48M547</accession>
<dbReference type="KEGG" id="bayd:BSPP4475_03875"/>
<reference evidence="1" key="1">
    <citation type="submission" date="2023-07" db="EMBL/GenBank/DDBJ databases">
        <authorList>
            <person name="Ivanov I."/>
            <person name="Teneva D."/>
            <person name="Stoikov I."/>
        </authorList>
    </citation>
    <scope>NUCLEOTIDE SEQUENCE</scope>
    <source>
        <strain evidence="1">4475</strain>
    </source>
</reference>
<gene>
    <name evidence="1" type="primary">grpB</name>
    <name evidence="1" type="ORF">BSPP4475_03875</name>
</gene>
<dbReference type="InterPro" id="IPR007344">
    <property type="entry name" value="GrpB/CoaE"/>
</dbReference>
<evidence type="ECO:0000313" key="2">
    <source>
        <dbReference type="Proteomes" id="UP001189619"/>
    </source>
</evidence>
<dbReference type="AlphaFoldDB" id="A0AA48M547"/>
<protein>
    <submittedName>
        <fullName evidence="1">GrpB family protein</fullName>
    </submittedName>
</protein>
<dbReference type="Gene3D" id="3.30.460.10">
    <property type="entry name" value="Beta Polymerase, domain 2"/>
    <property type="match status" value="1"/>
</dbReference>
<proteinExistence type="predicted"/>
<dbReference type="RefSeq" id="WP_171567458.1">
    <property type="nucleotide sequence ID" value="NZ_JAUSVZ010000006.1"/>
</dbReference>
<keyword evidence="2" id="KW-1185">Reference proteome</keyword>
<dbReference type="PANTHER" id="PTHR34822:SF1">
    <property type="entry name" value="GRPB FAMILY PROTEIN"/>
    <property type="match status" value="1"/>
</dbReference>
<dbReference type="InterPro" id="IPR043519">
    <property type="entry name" value="NT_sf"/>
</dbReference>
<dbReference type="PANTHER" id="PTHR34822">
    <property type="entry name" value="GRPB DOMAIN PROTEIN (AFU_ORTHOLOGUE AFUA_1G01530)"/>
    <property type="match status" value="1"/>
</dbReference>
<dbReference type="Proteomes" id="UP001189619">
    <property type="component" value="Chromosome"/>
</dbReference>
<dbReference type="SUPFAM" id="SSF81301">
    <property type="entry name" value="Nucleotidyltransferase"/>
    <property type="match status" value="1"/>
</dbReference>
<evidence type="ECO:0000313" key="1">
    <source>
        <dbReference type="EMBL" id="CAJ1001462.1"/>
    </source>
</evidence>
<dbReference type="EMBL" id="OY569118">
    <property type="protein sequence ID" value="CAJ1001462.1"/>
    <property type="molecule type" value="Genomic_DNA"/>
</dbReference>